<feature type="compositionally biased region" description="Basic and acidic residues" evidence="1">
    <location>
        <begin position="628"/>
        <end position="640"/>
    </location>
</feature>
<gene>
    <name evidence="2" type="ORF">ACFQQG_12125</name>
</gene>
<dbReference type="EMBL" id="JBHSZI010000001">
    <property type="protein sequence ID" value="MFC7058789.1"/>
    <property type="molecule type" value="Genomic_DNA"/>
</dbReference>
<evidence type="ECO:0000313" key="3">
    <source>
        <dbReference type="Proteomes" id="UP001596445"/>
    </source>
</evidence>
<dbReference type="RefSeq" id="WP_267161520.1">
    <property type="nucleotide sequence ID" value="NZ_CP112972.1"/>
</dbReference>
<feature type="region of interest" description="Disordered" evidence="1">
    <location>
        <begin position="628"/>
        <end position="647"/>
    </location>
</feature>
<name>A0ABD5W2Z6_9EURY</name>
<reference evidence="2 3" key="1">
    <citation type="journal article" date="2019" name="Int. J. Syst. Evol. Microbiol.">
        <title>The Global Catalogue of Microorganisms (GCM) 10K type strain sequencing project: providing services to taxonomists for standard genome sequencing and annotation.</title>
        <authorList>
            <consortium name="The Broad Institute Genomics Platform"/>
            <consortium name="The Broad Institute Genome Sequencing Center for Infectious Disease"/>
            <person name="Wu L."/>
            <person name="Ma J."/>
        </authorList>
    </citation>
    <scope>NUCLEOTIDE SEQUENCE [LARGE SCALE GENOMIC DNA]</scope>
    <source>
        <strain evidence="2 3">JCM 30072</strain>
    </source>
</reference>
<dbReference type="Proteomes" id="UP001596445">
    <property type="component" value="Unassembled WGS sequence"/>
</dbReference>
<comment type="caution">
    <text evidence="2">The sequence shown here is derived from an EMBL/GenBank/DDBJ whole genome shotgun (WGS) entry which is preliminary data.</text>
</comment>
<accession>A0ABD5W2Z6</accession>
<keyword evidence="3" id="KW-1185">Reference proteome</keyword>
<protein>
    <recommendedName>
        <fullName evidence="4">Restriction endonuclease</fullName>
    </recommendedName>
</protein>
<evidence type="ECO:0008006" key="4">
    <source>
        <dbReference type="Google" id="ProtNLM"/>
    </source>
</evidence>
<feature type="compositionally biased region" description="Low complexity" evidence="1">
    <location>
        <begin position="276"/>
        <end position="295"/>
    </location>
</feature>
<organism evidence="2 3">
    <name type="scientific">Halovenus salina</name>
    <dbReference type="NCBI Taxonomy" id="1510225"/>
    <lineage>
        <taxon>Archaea</taxon>
        <taxon>Methanobacteriati</taxon>
        <taxon>Methanobacteriota</taxon>
        <taxon>Stenosarchaea group</taxon>
        <taxon>Halobacteria</taxon>
        <taxon>Halobacteriales</taxon>
        <taxon>Haloarculaceae</taxon>
        <taxon>Halovenus</taxon>
    </lineage>
</organism>
<feature type="region of interest" description="Disordered" evidence="1">
    <location>
        <begin position="264"/>
        <end position="304"/>
    </location>
</feature>
<evidence type="ECO:0000313" key="2">
    <source>
        <dbReference type="EMBL" id="MFC7058789.1"/>
    </source>
</evidence>
<sequence length="647" mass="73301">MGSVEQAELMDYNAKPSAERDEGDPLTGALESAFKESSLSDYLGYNICDVDFVPVEQAIRPTCRLVVGRNPDLYPLKRKRPHPVSELITDLNNDDIPYIFQTIVSIGNNADYELSQRLAIYPPEYGIGVEDDFVQFIEEGPDKDLSDYYDPAIGKIRSNFDLDGHDFFRIIGSGPDATVEPRQDRGEAVAQRARRVLQGTYECHKLYAGYHDTDQTLETLYRYRDFYTKIPVDSAVLDAFVAFVPYYVDYTPWDRIRYADQPSLIRRPKELPPKNTSSEQSGGASAASETASDSGNIFATQGNEPHRFDEDTVAEYYEHRGFDVSRPDTKSSGSVPDLILQKDDDTYFAEVERSGTSRPANILTNAARAAYYDVPVYFFTEDRSKARTVAKLLRDPVKKHTETGAQLYTQSRALTLENGGRPVLPQTAASESRWFLVNDDSDPSTSAQLELRVEGRQEPIADGPADESVASWNYDTDVIPSGRSVPEEQTQIHPPFVPTKLAYLKETTIRYRLDMNEFTHFERDDYKPGWDYPDEEGKRKRYKAAFGTFLKNKTITVEEADLHKDDVISACLNEVYKPQTNRKAPGTGESGEAGRALWEHADKKEITSDDVAGRIKKVKNRTWRWPRDIESPDLPFKNDEPALEQWL</sequence>
<evidence type="ECO:0000256" key="1">
    <source>
        <dbReference type="SAM" id="MobiDB-lite"/>
    </source>
</evidence>
<dbReference type="AlphaFoldDB" id="A0ABD5W2Z6"/>
<proteinExistence type="predicted"/>
<dbReference type="GeneID" id="76630830"/>